<proteinExistence type="predicted"/>
<keyword evidence="1" id="KW-0472">Membrane</keyword>
<protein>
    <submittedName>
        <fullName evidence="2">AzlD domain-containing protein</fullName>
    </submittedName>
</protein>
<gene>
    <name evidence="2" type="ORF">RGD00_11170</name>
</gene>
<dbReference type="EMBL" id="JAVKPH010000011">
    <property type="protein sequence ID" value="MDR5653170.1"/>
    <property type="molecule type" value="Genomic_DNA"/>
</dbReference>
<evidence type="ECO:0000313" key="3">
    <source>
        <dbReference type="Proteomes" id="UP001247754"/>
    </source>
</evidence>
<sequence>MSQTVTAILLAALVTFALRAGPVLLLSRRELPGPVRDWLGFIPAAIMAAIIAAELTAKPEFTPGGISLSLLAAVAAALAGVVTRSLFVTVLAGILAFLAAQAWLP</sequence>
<dbReference type="Pfam" id="PF05437">
    <property type="entry name" value="AzlD"/>
    <property type="match status" value="1"/>
</dbReference>
<dbReference type="RefSeq" id="WP_310457412.1">
    <property type="nucleotide sequence ID" value="NZ_JAVKPH010000011.1"/>
</dbReference>
<evidence type="ECO:0000313" key="2">
    <source>
        <dbReference type="EMBL" id="MDR5653170.1"/>
    </source>
</evidence>
<organism evidence="2 3">
    <name type="scientific">Ruixingdingia sedimenti</name>
    <dbReference type="NCBI Taxonomy" id="3073604"/>
    <lineage>
        <taxon>Bacteria</taxon>
        <taxon>Pseudomonadati</taxon>
        <taxon>Pseudomonadota</taxon>
        <taxon>Alphaproteobacteria</taxon>
        <taxon>Rhodobacterales</taxon>
        <taxon>Paracoccaceae</taxon>
        <taxon>Ruixingdingia</taxon>
    </lineage>
</organism>
<accession>A0ABU1F8H0</accession>
<keyword evidence="1" id="KW-1133">Transmembrane helix</keyword>
<evidence type="ECO:0000256" key="1">
    <source>
        <dbReference type="SAM" id="Phobius"/>
    </source>
</evidence>
<reference evidence="2 3" key="1">
    <citation type="submission" date="2023-09" db="EMBL/GenBank/DDBJ databases">
        <title>Xinfangfangia sedmenti sp. nov., isolated the sedment.</title>
        <authorList>
            <person name="Xu L."/>
        </authorList>
    </citation>
    <scope>NUCLEOTIDE SEQUENCE [LARGE SCALE GENOMIC DNA]</scope>
    <source>
        <strain evidence="2 3">LG-4</strain>
    </source>
</reference>
<feature type="transmembrane region" description="Helical" evidence="1">
    <location>
        <begin position="38"/>
        <end position="57"/>
    </location>
</feature>
<dbReference type="Proteomes" id="UP001247754">
    <property type="component" value="Unassembled WGS sequence"/>
</dbReference>
<feature type="transmembrane region" description="Helical" evidence="1">
    <location>
        <begin position="64"/>
        <end position="81"/>
    </location>
</feature>
<name>A0ABU1F8H0_9RHOB</name>
<comment type="caution">
    <text evidence="2">The sequence shown here is derived from an EMBL/GenBank/DDBJ whole genome shotgun (WGS) entry which is preliminary data.</text>
</comment>
<keyword evidence="1" id="KW-0812">Transmembrane</keyword>
<keyword evidence="3" id="KW-1185">Reference proteome</keyword>
<feature type="transmembrane region" description="Helical" evidence="1">
    <location>
        <begin position="87"/>
        <end position="104"/>
    </location>
</feature>
<dbReference type="InterPro" id="IPR008407">
    <property type="entry name" value="Brnchd-chn_aa_trnsp_AzlD"/>
</dbReference>